<keyword evidence="5" id="KW-1185">Reference proteome</keyword>
<dbReference type="RefSeq" id="XP_019099021.1">
    <property type="nucleotide sequence ID" value="XM_019243476.1"/>
</dbReference>
<evidence type="ECO:0000256" key="1">
    <source>
        <dbReference type="ARBA" id="ARBA00004123"/>
    </source>
</evidence>
<sequence>MRPPLQSGNPTMDTYDWRTQMTPVLRGKILKKIVKTLKKHLNEHKAVHIAGSFEDRTFRCAVNQTDYLRKISRKLLKLEQNATGSSPSIPAGNNGHLMDDNNQRPSIPKEEPAMDTCDWRTQLPPDSRQKIVNKIIETLKQYLPLPSSLSGLEELRRIATRFEESVFSGALNQTDYLQKISMKMRTLGTKSQNAAGSSSSSIHAAANNVTSMDSGEPAANTDDWRTQLPPDSRRSNAYKIMETLEKQVPNLGLQGINELMRIAVSFEDLIFKNAINQVDYFRKVSFKMLSC</sequence>
<evidence type="ECO:0000259" key="4">
    <source>
        <dbReference type="Pfam" id="PF16987"/>
    </source>
</evidence>
<evidence type="ECO:0000256" key="2">
    <source>
        <dbReference type="ARBA" id="ARBA00023242"/>
    </source>
</evidence>
<keyword evidence="2" id="KW-0539">Nucleus</keyword>
<dbReference type="GeneID" id="104774503"/>
<name>A0ABM1RJ33_CAMSA</name>
<feature type="region of interest" description="Disordered" evidence="3">
    <location>
        <begin position="82"/>
        <end position="103"/>
    </location>
</feature>
<evidence type="ECO:0000313" key="5">
    <source>
        <dbReference type="Proteomes" id="UP000694864"/>
    </source>
</evidence>
<accession>A0ABM1RJ33</accession>
<feature type="domain" description="Mediator complex subunit 15 KIX" evidence="4">
    <location>
        <begin position="15"/>
        <end position="83"/>
    </location>
</feature>
<feature type="domain" description="Mediator complex subunit 15 KIX" evidence="4">
    <location>
        <begin position="222"/>
        <end position="290"/>
    </location>
</feature>
<dbReference type="InterPro" id="IPR036546">
    <property type="entry name" value="MED15_KIX"/>
</dbReference>
<dbReference type="PANTHER" id="PTHR33137:SF4">
    <property type="entry name" value="MEDIATOR OF RNA POLYMERASE II TRANSCRIPTION SUBUNIT 15A-RELATED"/>
    <property type="match status" value="1"/>
</dbReference>
<comment type="subcellular location">
    <subcellularLocation>
        <location evidence="1">Nucleus</location>
    </subcellularLocation>
</comment>
<reference evidence="5" key="1">
    <citation type="journal article" date="2014" name="Nat. Commun.">
        <title>The emerging biofuel crop Camelina sativa retains a highly undifferentiated hexaploid genome structure.</title>
        <authorList>
            <person name="Kagale S."/>
            <person name="Koh C."/>
            <person name="Nixon J."/>
            <person name="Bollina V."/>
            <person name="Clarke W.E."/>
            <person name="Tuteja R."/>
            <person name="Spillane C."/>
            <person name="Robinson S.J."/>
            <person name="Links M.G."/>
            <person name="Clarke C."/>
            <person name="Higgins E.E."/>
            <person name="Huebert T."/>
            <person name="Sharpe A.G."/>
            <person name="Parkin I.A."/>
        </authorList>
    </citation>
    <scope>NUCLEOTIDE SEQUENCE [LARGE SCALE GENOMIC DNA]</scope>
    <source>
        <strain evidence="5">cv. DH55</strain>
    </source>
</reference>
<gene>
    <name evidence="6" type="primary">LOC104774503</name>
</gene>
<dbReference type="Proteomes" id="UP000694864">
    <property type="component" value="Chromosome 3"/>
</dbReference>
<dbReference type="Pfam" id="PF16987">
    <property type="entry name" value="KIX_2"/>
    <property type="match status" value="3"/>
</dbReference>
<dbReference type="InterPro" id="IPR044661">
    <property type="entry name" value="MED15a/b/c-like"/>
</dbReference>
<feature type="domain" description="Mediator complex subunit 15 KIX" evidence="4">
    <location>
        <begin position="117"/>
        <end position="197"/>
    </location>
</feature>
<dbReference type="InterPro" id="IPR036529">
    <property type="entry name" value="KIX_dom_sf"/>
</dbReference>
<proteinExistence type="predicted"/>
<feature type="region of interest" description="Disordered" evidence="3">
    <location>
        <begin position="211"/>
        <end position="232"/>
    </location>
</feature>
<organism evidence="5 6">
    <name type="scientific">Camelina sativa</name>
    <name type="common">False flax</name>
    <name type="synonym">Myagrum sativum</name>
    <dbReference type="NCBI Taxonomy" id="90675"/>
    <lineage>
        <taxon>Eukaryota</taxon>
        <taxon>Viridiplantae</taxon>
        <taxon>Streptophyta</taxon>
        <taxon>Embryophyta</taxon>
        <taxon>Tracheophyta</taxon>
        <taxon>Spermatophyta</taxon>
        <taxon>Magnoliopsida</taxon>
        <taxon>eudicotyledons</taxon>
        <taxon>Gunneridae</taxon>
        <taxon>Pentapetalae</taxon>
        <taxon>rosids</taxon>
        <taxon>malvids</taxon>
        <taxon>Brassicales</taxon>
        <taxon>Brassicaceae</taxon>
        <taxon>Camelineae</taxon>
        <taxon>Camelina</taxon>
    </lineage>
</organism>
<reference evidence="6" key="2">
    <citation type="submission" date="2025-08" db="UniProtKB">
        <authorList>
            <consortium name="RefSeq"/>
        </authorList>
    </citation>
    <scope>IDENTIFICATION</scope>
    <source>
        <tissue evidence="6">Leaf</tissue>
    </source>
</reference>
<protein>
    <submittedName>
        <fullName evidence="6">Uncharacterized protein LOC104774503 isoform X1</fullName>
    </submittedName>
</protein>
<dbReference type="PANTHER" id="PTHR33137">
    <property type="entry name" value="MEDIATOR OF RNA POLYMERASE II TRANSCRIPTION SUBUNIT 15A-RELATED"/>
    <property type="match status" value="1"/>
</dbReference>
<dbReference type="Gene3D" id="1.10.246.20">
    <property type="entry name" value="Coactivator CBP, KIX domain"/>
    <property type="match status" value="3"/>
</dbReference>
<evidence type="ECO:0000256" key="3">
    <source>
        <dbReference type="SAM" id="MobiDB-lite"/>
    </source>
</evidence>
<evidence type="ECO:0000313" key="6">
    <source>
        <dbReference type="RefSeq" id="XP_019099021.1"/>
    </source>
</evidence>